<evidence type="ECO:0000259" key="2">
    <source>
        <dbReference type="Pfam" id="PF03544"/>
    </source>
</evidence>
<dbReference type="InterPro" id="IPR051045">
    <property type="entry name" value="TonB-dependent_transducer"/>
</dbReference>
<feature type="transmembrane region" description="Helical" evidence="1">
    <location>
        <begin position="88"/>
        <end position="107"/>
    </location>
</feature>
<keyword evidence="1" id="KW-1133">Transmembrane helix</keyword>
<evidence type="ECO:0000259" key="3">
    <source>
        <dbReference type="Pfam" id="PF05569"/>
    </source>
</evidence>
<dbReference type="SUPFAM" id="SSF74653">
    <property type="entry name" value="TolA/TonB C-terminal domain"/>
    <property type="match status" value="1"/>
</dbReference>
<organism evidence="4 5">
    <name type="scientific">Flavobacterium succinicans</name>
    <dbReference type="NCBI Taxonomy" id="29536"/>
    <lineage>
        <taxon>Bacteria</taxon>
        <taxon>Pseudomonadati</taxon>
        <taxon>Bacteroidota</taxon>
        <taxon>Flavobacteriia</taxon>
        <taxon>Flavobacteriales</taxon>
        <taxon>Flavobacteriaceae</taxon>
        <taxon>Flavobacterium</taxon>
    </lineage>
</organism>
<dbReference type="CDD" id="cd07341">
    <property type="entry name" value="M56_BlaR1_MecR1_like"/>
    <property type="match status" value="1"/>
</dbReference>
<dbReference type="InterPro" id="IPR037682">
    <property type="entry name" value="TonB_C"/>
</dbReference>
<keyword evidence="1" id="KW-0812">Transmembrane</keyword>
<evidence type="ECO:0000313" key="4">
    <source>
        <dbReference type="EMBL" id="SFN05894.1"/>
    </source>
</evidence>
<dbReference type="Pfam" id="PF03544">
    <property type="entry name" value="TonB_C"/>
    <property type="match status" value="1"/>
</dbReference>
<feature type="transmembrane region" description="Helical" evidence="1">
    <location>
        <begin position="260"/>
        <end position="280"/>
    </location>
</feature>
<keyword evidence="1" id="KW-0472">Membrane</keyword>
<proteinExistence type="predicted"/>
<feature type="domain" description="Peptidase M56" evidence="3">
    <location>
        <begin position="140"/>
        <end position="224"/>
    </location>
</feature>
<dbReference type="Pfam" id="PF05569">
    <property type="entry name" value="Peptidase_M56"/>
    <property type="match status" value="1"/>
</dbReference>
<dbReference type="PANTHER" id="PTHR33446">
    <property type="entry name" value="PROTEIN TONB-RELATED"/>
    <property type="match status" value="1"/>
</dbReference>
<dbReference type="Gene3D" id="3.30.1150.10">
    <property type="match status" value="1"/>
</dbReference>
<dbReference type="InterPro" id="IPR008756">
    <property type="entry name" value="Peptidase_M56"/>
</dbReference>
<evidence type="ECO:0000256" key="1">
    <source>
        <dbReference type="SAM" id="Phobius"/>
    </source>
</evidence>
<dbReference type="GO" id="GO:0055085">
    <property type="term" value="P:transmembrane transport"/>
    <property type="evidence" value="ECO:0007669"/>
    <property type="project" value="InterPro"/>
</dbReference>
<dbReference type="STRING" id="29536.FLB_17250"/>
<keyword evidence="5" id="KW-1185">Reference proteome</keyword>
<dbReference type="GO" id="GO:0031992">
    <property type="term" value="F:energy transducer activity"/>
    <property type="evidence" value="ECO:0007669"/>
    <property type="project" value="TreeGrafter"/>
</dbReference>
<name>A0A1I4VX66_9FLAO</name>
<accession>A0A1I4VX66</accession>
<feature type="domain" description="TonB C-terminal" evidence="2">
    <location>
        <begin position="531"/>
        <end position="593"/>
    </location>
</feature>
<dbReference type="AlphaFoldDB" id="A0A1I4VX66"/>
<sequence>MTQYLLTSTIAATILLVVYQLFLEKEKMHRFNRFYLLISLLFSLLIPFISIEIIKEITTPATAPIAMNFSGGTMVIAEETNYLEQTLWGIYVLVTAILSVRFIRNIVTFYQLKKNNTTLLFQNATLVLLKEAVLPHTFMNTIFINEAEYQERKIEKELFAHEMTHVNQKHTLDVLFVELIKTVFWFNPLFLLYKKAIQLNHEFLADEKVVQSYKNIPFYQSLLLSKASCNPPLYLASNLNFQVTKKRFLMMSRNSSKKIILGKQLALLPIFTALFCYFCIDSVAQVQTKPTINTKFTTASVTDRDAYYASVTVNVTDEKRNLIFSKKYEDLTLEEKNRYLSYTPKKYSKKSPTKAEFEDFKNSKKYAIWIDDIPADNSHLAVYSPDKIAYFTGSSVFKNARSKKFPQPFQYSFYTEAYYEKNLKNAHKKFSGKSIDIVLTDSKKTPTTSKSNIKEESLVSPNKNLANLNPDPKKEALVNLLQETTKESNPPPSNDVVFNVAGITEKPEFPGGMEKFYKFVGNNFQAPTEPNLKGKVYVMFIIEKDGSITNVSVLRDIGHGTGEEAMRVIKLSPKWIPAQKDGVPVRVQYSLPITIMSSNL</sequence>
<dbReference type="PANTHER" id="PTHR33446:SF2">
    <property type="entry name" value="PROTEIN TONB"/>
    <property type="match status" value="1"/>
</dbReference>
<reference evidence="5" key="1">
    <citation type="submission" date="2016-10" db="EMBL/GenBank/DDBJ databases">
        <authorList>
            <person name="Varghese N."/>
            <person name="Submissions S."/>
        </authorList>
    </citation>
    <scope>NUCLEOTIDE SEQUENCE [LARGE SCALE GENOMIC DNA]</scope>
    <source>
        <strain evidence="5">DSM 4002</strain>
    </source>
</reference>
<protein>
    <submittedName>
        <fullName evidence="4">Signal transducer regulating beta-lactamase production, contains metallopeptidase domain</fullName>
    </submittedName>
</protein>
<feature type="transmembrane region" description="Helical" evidence="1">
    <location>
        <begin position="6"/>
        <end position="22"/>
    </location>
</feature>
<dbReference type="Proteomes" id="UP000182961">
    <property type="component" value="Unassembled WGS sequence"/>
</dbReference>
<gene>
    <name evidence="4" type="ORF">SAMN05444143_105226</name>
</gene>
<feature type="transmembrane region" description="Helical" evidence="1">
    <location>
        <begin position="34"/>
        <end position="54"/>
    </location>
</feature>
<dbReference type="GO" id="GO:0098797">
    <property type="term" value="C:plasma membrane protein complex"/>
    <property type="evidence" value="ECO:0007669"/>
    <property type="project" value="TreeGrafter"/>
</dbReference>
<evidence type="ECO:0000313" key="5">
    <source>
        <dbReference type="Proteomes" id="UP000182961"/>
    </source>
</evidence>
<dbReference type="eggNOG" id="COG0810">
    <property type="taxonomic scope" value="Bacteria"/>
</dbReference>
<dbReference type="EMBL" id="FOUT01000005">
    <property type="protein sequence ID" value="SFN05894.1"/>
    <property type="molecule type" value="Genomic_DNA"/>
</dbReference>
<dbReference type="RefSeq" id="WP_024982186.1">
    <property type="nucleotide sequence ID" value="NZ_CBCRUM010000012.1"/>
</dbReference>
<dbReference type="eggNOG" id="COG4219">
    <property type="taxonomic scope" value="Bacteria"/>
</dbReference>